<feature type="transmembrane region" description="Helical" evidence="1">
    <location>
        <begin position="263"/>
        <end position="285"/>
    </location>
</feature>
<feature type="transmembrane region" description="Helical" evidence="1">
    <location>
        <begin position="101"/>
        <end position="123"/>
    </location>
</feature>
<protein>
    <submittedName>
        <fullName evidence="2">Uncharacterized protein</fullName>
    </submittedName>
</protein>
<keyword evidence="1" id="KW-0472">Membrane</keyword>
<organism evidence="2 3">
    <name type="scientific">Pseudomonas emilianonis</name>
    <dbReference type="NCBI Taxonomy" id="2915812"/>
    <lineage>
        <taxon>Bacteria</taxon>
        <taxon>Pseudomonadati</taxon>
        <taxon>Pseudomonadota</taxon>
        <taxon>Gammaproteobacteria</taxon>
        <taxon>Pseudomonadales</taxon>
        <taxon>Pseudomonadaceae</taxon>
        <taxon>Pseudomonas</taxon>
    </lineage>
</organism>
<evidence type="ECO:0000313" key="3">
    <source>
        <dbReference type="Proteomes" id="UP001317085"/>
    </source>
</evidence>
<feature type="transmembrane region" description="Helical" evidence="1">
    <location>
        <begin position="12"/>
        <end position="36"/>
    </location>
</feature>
<dbReference type="RefSeq" id="WP_247397175.1">
    <property type="nucleotide sequence ID" value="NZ_JAKNRV010000026.1"/>
</dbReference>
<feature type="transmembrane region" description="Helical" evidence="1">
    <location>
        <begin position="184"/>
        <end position="217"/>
    </location>
</feature>
<keyword evidence="3" id="KW-1185">Reference proteome</keyword>
<evidence type="ECO:0000313" key="2">
    <source>
        <dbReference type="EMBL" id="MCK1783823.1"/>
    </source>
</evidence>
<feature type="transmembrane region" description="Helical" evidence="1">
    <location>
        <begin position="343"/>
        <end position="366"/>
    </location>
</feature>
<sequence length="387" mass="43832">MLRKSICGLMLLYGLATVLLPVFVLNKLVFMPLFILSVCAVISRPVKIFAPMLVFAIFLYGFLLGGVNGADPELALQTLLASTSLFLIYVIYAFKVDMEFIVKTVGALFALVMCVFSLALMLAQDSVFSKVLLDFYVDNDLGFYGARDFGGLKMFMLHHRSSPFLLVPLSIFFLDFLKSRKVLSLCFVVVILAAIVCSASRALMVMAILALLVLFFYQRKLPVRLLLLAIAIPALGFALDYLIFRTSMFNSNELSNSIKIGHFLSFLDVADWKMLLFGNGLGSYFYTQGYGRFVSQTEITFLDSIRYVGIPLSLVLFTVFLFPRSRYVPEKTMASSRLIMFMYLLMSLSNPVLFNSFGFFVVLWYWSVVMKNQKKLPVYAEVRRRVE</sequence>
<keyword evidence="1" id="KW-1133">Transmembrane helix</keyword>
<keyword evidence="1" id="KW-0812">Transmembrane</keyword>
<proteinExistence type="predicted"/>
<name>A0ABT0EDN5_9PSED</name>
<comment type="caution">
    <text evidence="2">The sequence shown here is derived from an EMBL/GenBank/DDBJ whole genome shotgun (WGS) entry which is preliminary data.</text>
</comment>
<feature type="transmembrane region" description="Helical" evidence="1">
    <location>
        <begin position="223"/>
        <end position="243"/>
    </location>
</feature>
<reference evidence="2 3" key="1">
    <citation type="submission" date="2022-02" db="EMBL/GenBank/DDBJ databases">
        <title>Comparative genomics of the first Antarctic Pseudomonas spp. capable of biotransforming 2,4,6-Trinitrotoluene.</title>
        <authorList>
            <person name="Cabrera M.A."/>
            <person name="Marquez S.L."/>
            <person name="Perez-Donoso J.M."/>
        </authorList>
    </citation>
    <scope>NUCLEOTIDE SEQUENCE [LARGE SCALE GENOMIC DNA]</scope>
    <source>
        <strain evidence="2 3">TNT11</strain>
    </source>
</reference>
<gene>
    <name evidence="2" type="ORF">L9Z73_05445</name>
</gene>
<accession>A0ABT0EDN5</accession>
<feature type="transmembrane region" description="Helical" evidence="1">
    <location>
        <begin position="74"/>
        <end position="94"/>
    </location>
</feature>
<evidence type="ECO:0000256" key="1">
    <source>
        <dbReference type="SAM" id="Phobius"/>
    </source>
</evidence>
<feature type="transmembrane region" description="Helical" evidence="1">
    <location>
        <begin position="305"/>
        <end position="322"/>
    </location>
</feature>
<feature type="transmembrane region" description="Helical" evidence="1">
    <location>
        <begin position="48"/>
        <end position="68"/>
    </location>
</feature>
<dbReference type="EMBL" id="JAKNRV010000026">
    <property type="protein sequence ID" value="MCK1783823.1"/>
    <property type="molecule type" value="Genomic_DNA"/>
</dbReference>
<dbReference type="Proteomes" id="UP001317085">
    <property type="component" value="Unassembled WGS sequence"/>
</dbReference>